<dbReference type="InterPro" id="IPR027417">
    <property type="entry name" value="P-loop_NTPase"/>
</dbReference>
<keyword evidence="7" id="KW-1185">Reference proteome</keyword>
<dbReference type="Gene3D" id="3.40.50.300">
    <property type="entry name" value="P-loop containing nucleotide triphosphate hydrolases"/>
    <property type="match status" value="1"/>
</dbReference>
<keyword evidence="3" id="KW-0547">Nucleotide-binding</keyword>
<evidence type="ECO:0000256" key="4">
    <source>
        <dbReference type="ARBA" id="ARBA00022840"/>
    </source>
</evidence>
<feature type="domain" description="ABC transporter" evidence="5">
    <location>
        <begin position="9"/>
        <end position="256"/>
    </location>
</feature>
<keyword evidence="2" id="KW-1003">Cell membrane</keyword>
<proteinExistence type="predicted"/>
<dbReference type="InterPro" id="IPR051120">
    <property type="entry name" value="ABC_AA/LPS_Transport"/>
</dbReference>
<gene>
    <name evidence="6" type="ORF">GCM10023165_44400</name>
</gene>
<evidence type="ECO:0000313" key="7">
    <source>
        <dbReference type="Proteomes" id="UP001500975"/>
    </source>
</evidence>
<keyword evidence="4 6" id="KW-0067">ATP-binding</keyword>
<dbReference type="Proteomes" id="UP001500975">
    <property type="component" value="Unassembled WGS sequence"/>
</dbReference>
<dbReference type="Pfam" id="PF12399">
    <property type="entry name" value="BCA_ABC_TP_C"/>
    <property type="match status" value="1"/>
</dbReference>
<reference evidence="7" key="1">
    <citation type="journal article" date="2019" name="Int. J. Syst. Evol. Microbiol.">
        <title>The Global Catalogue of Microorganisms (GCM) 10K type strain sequencing project: providing services to taxonomists for standard genome sequencing and annotation.</title>
        <authorList>
            <consortium name="The Broad Institute Genomics Platform"/>
            <consortium name="The Broad Institute Genome Sequencing Center for Infectious Disease"/>
            <person name="Wu L."/>
            <person name="Ma J."/>
        </authorList>
    </citation>
    <scope>NUCLEOTIDE SEQUENCE [LARGE SCALE GENOMIC DNA]</scope>
    <source>
        <strain evidence="7">JCM 17804</strain>
    </source>
</reference>
<keyword evidence="2" id="KW-0472">Membrane</keyword>
<evidence type="ECO:0000256" key="3">
    <source>
        <dbReference type="ARBA" id="ARBA00022741"/>
    </source>
</evidence>
<dbReference type="InterPro" id="IPR003593">
    <property type="entry name" value="AAA+_ATPase"/>
</dbReference>
<dbReference type="SUPFAM" id="SSF52540">
    <property type="entry name" value="P-loop containing nucleoside triphosphate hydrolases"/>
    <property type="match status" value="1"/>
</dbReference>
<evidence type="ECO:0000256" key="1">
    <source>
        <dbReference type="ARBA" id="ARBA00022448"/>
    </source>
</evidence>
<protein>
    <submittedName>
        <fullName evidence="6">ABC transporter ATP-binding protein</fullName>
    </submittedName>
</protein>
<dbReference type="CDD" id="cd03219">
    <property type="entry name" value="ABC_Mj1267_LivG_branched"/>
    <property type="match status" value="1"/>
</dbReference>
<dbReference type="GO" id="GO:0005524">
    <property type="term" value="F:ATP binding"/>
    <property type="evidence" value="ECO:0007669"/>
    <property type="project" value="UniProtKB-KW"/>
</dbReference>
<accession>A0ABP8I931</accession>
<organism evidence="6 7">
    <name type="scientific">Variovorax defluvii</name>
    <dbReference type="NCBI Taxonomy" id="913761"/>
    <lineage>
        <taxon>Bacteria</taxon>
        <taxon>Pseudomonadati</taxon>
        <taxon>Pseudomonadota</taxon>
        <taxon>Betaproteobacteria</taxon>
        <taxon>Burkholderiales</taxon>
        <taxon>Comamonadaceae</taxon>
        <taxon>Variovorax</taxon>
    </lineage>
</organism>
<dbReference type="PANTHER" id="PTHR45772">
    <property type="entry name" value="CONSERVED COMPONENT OF ABC TRANSPORTER FOR NATURAL AMINO ACIDS-RELATED"/>
    <property type="match status" value="1"/>
</dbReference>
<evidence type="ECO:0000256" key="2">
    <source>
        <dbReference type="ARBA" id="ARBA00022475"/>
    </source>
</evidence>
<keyword evidence="1" id="KW-0813">Transport</keyword>
<evidence type="ECO:0000259" key="5">
    <source>
        <dbReference type="PROSITE" id="PS50893"/>
    </source>
</evidence>
<dbReference type="EMBL" id="BAABGJ010000079">
    <property type="protein sequence ID" value="GAA4353791.1"/>
    <property type="molecule type" value="Genomic_DNA"/>
</dbReference>
<dbReference type="SMART" id="SM00382">
    <property type="entry name" value="AAA"/>
    <property type="match status" value="1"/>
</dbReference>
<sequence length="258" mass="27897">MNAPVQNVLQLANVSRHFGGVPAVDDVSLDVPAGRITGLIGTNGAGKTTLVNLVMGLFHLSSGSVRLDGRDVSLVEAPDLARAGLARTFQNIRLIPNGTVLNNVLLGFQCRRRVGFWAEALALPGARAQEARDREAAMALLDRFEMTHLAQHRGTTLSYGHQRRIEMMRALAMQPRVLLLDEPVAGMNDTEAESLGRIFREVADTGVAVLLIEHNMRFVSATCSYLYVLAAGRMIAQGTPETVLQDPDVVAAYLGAEQ</sequence>
<dbReference type="InterPro" id="IPR003439">
    <property type="entry name" value="ABC_transporter-like_ATP-bd"/>
</dbReference>
<dbReference type="PROSITE" id="PS50893">
    <property type="entry name" value="ABC_TRANSPORTER_2"/>
    <property type="match status" value="1"/>
</dbReference>
<dbReference type="RefSeq" id="WP_345540689.1">
    <property type="nucleotide sequence ID" value="NZ_BAABGJ010000079.1"/>
</dbReference>
<dbReference type="PANTHER" id="PTHR45772:SF7">
    <property type="entry name" value="AMINO ACID ABC TRANSPORTER ATP-BINDING PROTEIN"/>
    <property type="match status" value="1"/>
</dbReference>
<dbReference type="InterPro" id="IPR032823">
    <property type="entry name" value="BCA_ABC_TP_C"/>
</dbReference>
<evidence type="ECO:0000313" key="6">
    <source>
        <dbReference type="EMBL" id="GAA4353791.1"/>
    </source>
</evidence>
<name>A0ABP8I931_9BURK</name>
<dbReference type="Pfam" id="PF00005">
    <property type="entry name" value="ABC_tran"/>
    <property type="match status" value="1"/>
</dbReference>
<comment type="caution">
    <text evidence="6">The sequence shown here is derived from an EMBL/GenBank/DDBJ whole genome shotgun (WGS) entry which is preliminary data.</text>
</comment>